<dbReference type="InterPro" id="IPR041609">
    <property type="entry name" value="PurL_linker"/>
</dbReference>
<dbReference type="GO" id="GO:0005524">
    <property type="term" value="F:ATP binding"/>
    <property type="evidence" value="ECO:0007669"/>
    <property type="project" value="UniProtKB-UniRule"/>
</dbReference>
<dbReference type="FunFam" id="3.30.1330.10:FF:000004">
    <property type="entry name" value="Phosphoribosylformylglycinamidine synthase subunit PurL"/>
    <property type="match status" value="1"/>
</dbReference>
<evidence type="ECO:0000256" key="1">
    <source>
        <dbReference type="ARBA" id="ARBA00022490"/>
    </source>
</evidence>
<dbReference type="PANTHER" id="PTHR43555">
    <property type="entry name" value="PHOSPHORIBOSYLFORMYLGLYCINAMIDINE SYNTHASE SUBUNIT PURL"/>
    <property type="match status" value="1"/>
</dbReference>
<feature type="binding site" evidence="8">
    <location>
        <position position="518"/>
    </location>
    <ligand>
        <name>ATP</name>
        <dbReference type="ChEBI" id="CHEBI:30616"/>
    </ligand>
</feature>
<dbReference type="HAMAP" id="MF_00420">
    <property type="entry name" value="PurL_2"/>
    <property type="match status" value="1"/>
</dbReference>
<organism evidence="12 13">
    <name type="scientific">Calorimonas adulescens</name>
    <dbReference type="NCBI Taxonomy" id="2606906"/>
    <lineage>
        <taxon>Bacteria</taxon>
        <taxon>Bacillati</taxon>
        <taxon>Bacillota</taxon>
        <taxon>Clostridia</taxon>
        <taxon>Thermoanaerobacterales</taxon>
        <taxon>Thermoanaerobacteraceae</taxon>
        <taxon>Calorimonas</taxon>
    </lineage>
</organism>
<gene>
    <name evidence="8 12" type="primary">purL</name>
    <name evidence="12" type="ORF">FWJ32_04535</name>
</gene>
<dbReference type="GO" id="GO:0004642">
    <property type="term" value="F:phosphoribosylformylglycinamidine synthase activity"/>
    <property type="evidence" value="ECO:0007669"/>
    <property type="project" value="UniProtKB-UniRule"/>
</dbReference>
<keyword evidence="7 8" id="KW-0460">Magnesium</keyword>
<protein>
    <recommendedName>
        <fullName evidence="8">Phosphoribosylformylglycinamidine synthase subunit PurL</fullName>
        <shortName evidence="8">FGAM synthase</shortName>
        <ecNumber evidence="8">6.3.5.3</ecNumber>
    </recommendedName>
    <alternativeName>
        <fullName evidence="8">Formylglycinamide ribonucleotide amidotransferase subunit II</fullName>
        <shortName evidence="8">FGAR amidotransferase II</shortName>
        <shortName evidence="8">FGAR-AT II</shortName>
    </alternativeName>
    <alternativeName>
        <fullName evidence="8">Glutamine amidotransferase PurL</fullName>
    </alternativeName>
    <alternativeName>
        <fullName evidence="8">Phosphoribosylformylglycinamidine synthase subunit II</fullName>
    </alternativeName>
</protein>
<dbReference type="SUPFAM" id="SSF56042">
    <property type="entry name" value="PurM C-terminal domain-like"/>
    <property type="match status" value="2"/>
</dbReference>
<keyword evidence="6 8" id="KW-0067">ATP-binding</keyword>
<keyword evidence="1 8" id="KW-0963">Cytoplasm</keyword>
<dbReference type="InterPro" id="IPR036676">
    <property type="entry name" value="PurM-like_C_sf"/>
</dbReference>
<evidence type="ECO:0000313" key="12">
    <source>
        <dbReference type="EMBL" id="TZE82550.1"/>
    </source>
</evidence>
<dbReference type="GO" id="GO:0005737">
    <property type="term" value="C:cytoplasm"/>
    <property type="evidence" value="ECO:0007669"/>
    <property type="project" value="UniProtKB-SubCell"/>
</dbReference>
<evidence type="ECO:0000256" key="3">
    <source>
        <dbReference type="ARBA" id="ARBA00022723"/>
    </source>
</evidence>
<evidence type="ECO:0000256" key="5">
    <source>
        <dbReference type="ARBA" id="ARBA00022755"/>
    </source>
</evidence>
<dbReference type="CDD" id="cd02203">
    <property type="entry name" value="PurL_repeat1"/>
    <property type="match status" value="1"/>
</dbReference>
<dbReference type="CDD" id="cd02204">
    <property type="entry name" value="PurL_repeat2"/>
    <property type="match status" value="1"/>
</dbReference>
<accession>A0A5D8QD28</accession>
<evidence type="ECO:0000256" key="7">
    <source>
        <dbReference type="ARBA" id="ARBA00022842"/>
    </source>
</evidence>
<reference evidence="12 13" key="1">
    <citation type="submission" date="2019-08" db="EMBL/GenBank/DDBJ databases">
        <title>Calorimonas adulescens gen. nov., sp. nov., an anaerobic thermophilic bacterium from Sakhalin hot spring.</title>
        <authorList>
            <person name="Khomyakova M.A."/>
            <person name="Merkel A.Y."/>
            <person name="Novikov A."/>
            <person name="Bonch-Osmolovskaya E.A."/>
            <person name="Slobodkin A.I."/>
        </authorList>
    </citation>
    <scope>NUCLEOTIDE SEQUENCE [LARGE SCALE GENOMIC DNA]</scope>
    <source>
        <strain evidence="12 13">A05MB</strain>
    </source>
</reference>
<comment type="pathway">
    <text evidence="8">Purine metabolism; IMP biosynthesis via de novo pathway; 5-amino-1-(5-phospho-D-ribosyl)imidazole from N(2)-formyl-N(1)-(5-phospho-D-ribosyl)glycinamide: step 1/2.</text>
</comment>
<comment type="similarity">
    <text evidence="8">Belongs to the FGAMS family.</text>
</comment>
<feature type="binding site" evidence="8">
    <location>
        <position position="228"/>
    </location>
    <ligand>
        <name>substrate</name>
    </ligand>
</feature>
<feature type="binding site" evidence="8">
    <location>
        <position position="104"/>
    </location>
    <ligand>
        <name>substrate</name>
    </ligand>
</feature>
<dbReference type="SUPFAM" id="SSF55326">
    <property type="entry name" value="PurM N-terminal domain-like"/>
    <property type="match status" value="2"/>
</dbReference>
<feature type="binding site" evidence="8">
    <location>
        <position position="521"/>
    </location>
    <ligand>
        <name>substrate</name>
    </ligand>
</feature>
<evidence type="ECO:0000256" key="6">
    <source>
        <dbReference type="ARBA" id="ARBA00022840"/>
    </source>
</evidence>
<name>A0A5D8QD28_9THEO</name>
<feature type="binding site" evidence="8">
    <location>
        <position position="105"/>
    </location>
    <ligand>
        <name>Mg(2+)</name>
        <dbReference type="ChEBI" id="CHEBI:18420"/>
        <label>2</label>
    </ligand>
</feature>
<feature type="domain" description="PurM-like N-terminal" evidence="9">
    <location>
        <begin position="426"/>
        <end position="543"/>
    </location>
</feature>
<evidence type="ECO:0000313" key="13">
    <source>
        <dbReference type="Proteomes" id="UP000322976"/>
    </source>
</evidence>
<dbReference type="InterPro" id="IPR036921">
    <property type="entry name" value="PurM-like_N_sf"/>
</dbReference>
<keyword evidence="4 8" id="KW-0547">Nucleotide-binding</keyword>
<evidence type="ECO:0000256" key="2">
    <source>
        <dbReference type="ARBA" id="ARBA00022598"/>
    </source>
</evidence>
<comment type="subunit">
    <text evidence="8">Monomer. Part of the FGAM synthase complex composed of 1 PurL, 1 PurQ and 2 PurS subunits.</text>
</comment>
<dbReference type="EC" id="6.3.5.3" evidence="8"/>
<dbReference type="GO" id="GO:0000287">
    <property type="term" value="F:magnesium ion binding"/>
    <property type="evidence" value="ECO:0007669"/>
    <property type="project" value="UniProtKB-UniRule"/>
</dbReference>
<feature type="domain" description="PurM-like C-terminal" evidence="10">
    <location>
        <begin position="190"/>
        <end position="344"/>
    </location>
</feature>
<evidence type="ECO:0000259" key="9">
    <source>
        <dbReference type="Pfam" id="PF00586"/>
    </source>
</evidence>
<dbReference type="Pfam" id="PF02769">
    <property type="entry name" value="AIRS_C"/>
    <property type="match status" value="2"/>
</dbReference>
<dbReference type="GO" id="GO:0006189">
    <property type="term" value="P:'de novo' IMP biosynthetic process"/>
    <property type="evidence" value="ECO:0007669"/>
    <property type="project" value="UniProtKB-UniRule"/>
</dbReference>
<keyword evidence="2 8" id="KW-0436">Ligase</keyword>
<evidence type="ECO:0000256" key="4">
    <source>
        <dbReference type="ARBA" id="ARBA00022741"/>
    </source>
</evidence>
<feature type="active site" description="Proton acceptor" evidence="8">
    <location>
        <position position="83"/>
    </location>
</feature>
<comment type="caution">
    <text evidence="8">Lacks conserved residue(s) required for the propagation of feature annotation.</text>
</comment>
<comment type="caution">
    <text evidence="12">The sequence shown here is derived from an EMBL/GenBank/DDBJ whole genome shotgun (WGS) entry which is preliminary data.</text>
</comment>
<feature type="binding site" evidence="8">
    <location>
        <begin position="82"/>
        <end position="85"/>
    </location>
    <ligand>
        <name>substrate</name>
    </ligand>
</feature>
<evidence type="ECO:0000259" key="10">
    <source>
        <dbReference type="Pfam" id="PF02769"/>
    </source>
</evidence>
<feature type="domain" description="Phosphoribosylformylglycinamidine synthase linker" evidence="11">
    <location>
        <begin position="4"/>
        <end position="41"/>
    </location>
</feature>
<evidence type="ECO:0000259" key="11">
    <source>
        <dbReference type="Pfam" id="PF18072"/>
    </source>
</evidence>
<dbReference type="AlphaFoldDB" id="A0A5D8QD28"/>
<dbReference type="Gene3D" id="3.90.650.10">
    <property type="entry name" value="PurM-like C-terminal domain"/>
    <property type="match status" value="2"/>
</dbReference>
<dbReference type="InterPro" id="IPR016188">
    <property type="entry name" value="PurM-like_N"/>
</dbReference>
<comment type="catalytic activity">
    <reaction evidence="8">
        <text>N(2)-formyl-N(1)-(5-phospho-beta-D-ribosyl)glycinamide + L-glutamine + ATP + H2O = 2-formamido-N(1)-(5-O-phospho-beta-D-ribosyl)acetamidine + L-glutamate + ADP + phosphate + H(+)</text>
        <dbReference type="Rhea" id="RHEA:17129"/>
        <dbReference type="ChEBI" id="CHEBI:15377"/>
        <dbReference type="ChEBI" id="CHEBI:15378"/>
        <dbReference type="ChEBI" id="CHEBI:29985"/>
        <dbReference type="ChEBI" id="CHEBI:30616"/>
        <dbReference type="ChEBI" id="CHEBI:43474"/>
        <dbReference type="ChEBI" id="CHEBI:58359"/>
        <dbReference type="ChEBI" id="CHEBI:147286"/>
        <dbReference type="ChEBI" id="CHEBI:147287"/>
        <dbReference type="ChEBI" id="CHEBI:456216"/>
        <dbReference type="EC" id="6.3.5.3"/>
    </reaction>
</comment>
<dbReference type="NCBIfam" id="NF002290">
    <property type="entry name" value="PRK01213.1"/>
    <property type="match status" value="1"/>
</dbReference>
<comment type="subcellular location">
    <subcellularLocation>
        <location evidence="8">Cytoplasm</location>
    </subcellularLocation>
</comment>
<feature type="binding site" evidence="8">
    <location>
        <position position="81"/>
    </location>
    <ligand>
        <name>Mg(2+)</name>
        <dbReference type="ChEBI" id="CHEBI:18420"/>
        <label>1</label>
    </ligand>
</feature>
<feature type="active site" evidence="8">
    <location>
        <position position="37"/>
    </location>
</feature>
<feature type="binding site" evidence="8">
    <location>
        <position position="256"/>
    </location>
    <ligand>
        <name>Mg(2+)</name>
        <dbReference type="ChEBI" id="CHEBI:18420"/>
        <label>2</label>
    </ligand>
</feature>
<dbReference type="NCBIfam" id="TIGR01736">
    <property type="entry name" value="FGAM_synth_II"/>
    <property type="match status" value="1"/>
</dbReference>
<dbReference type="PANTHER" id="PTHR43555:SF1">
    <property type="entry name" value="PHOSPHORIBOSYLFORMYLGLYCINAMIDINE SYNTHASE SUBUNIT PURL"/>
    <property type="match status" value="1"/>
</dbReference>
<feature type="domain" description="PurM-like N-terminal" evidence="9">
    <location>
        <begin position="62"/>
        <end position="177"/>
    </location>
</feature>
<dbReference type="UniPathway" id="UPA00074">
    <property type="reaction ID" value="UER00128"/>
</dbReference>
<dbReference type="InterPro" id="IPR010918">
    <property type="entry name" value="PurM-like_C_dom"/>
</dbReference>
<feature type="binding site" evidence="8">
    <location>
        <position position="40"/>
    </location>
    <ligand>
        <name>ATP</name>
        <dbReference type="ChEBI" id="CHEBI:30616"/>
    </ligand>
</feature>
<feature type="binding site" evidence="8">
    <location>
        <position position="519"/>
    </location>
    <ligand>
        <name>Mg(2+)</name>
        <dbReference type="ChEBI" id="CHEBI:18420"/>
        <label>1</label>
    </ligand>
</feature>
<feature type="binding site" evidence="8">
    <location>
        <begin position="300"/>
        <end position="302"/>
    </location>
    <ligand>
        <name>substrate</name>
    </ligand>
</feature>
<keyword evidence="3 8" id="KW-0479">Metal-binding</keyword>
<dbReference type="Gene3D" id="3.30.1330.10">
    <property type="entry name" value="PurM-like, N-terminal domain"/>
    <property type="match status" value="2"/>
</dbReference>
<comment type="function">
    <text evidence="8">Part of the phosphoribosylformylglycinamidine synthase complex involved in the purines biosynthetic pathway. Catalyzes the ATP-dependent conversion of formylglycinamide ribonucleotide (FGAR) and glutamine to yield formylglycinamidine ribonucleotide (FGAM) and glutamate. The FGAM synthase complex is composed of three subunits. PurQ produces an ammonia molecule by converting glutamine to glutamate. PurL transfers the ammonia molecule to FGAR to form FGAM in an ATP-dependent manner. PurS interacts with PurQ and PurL and is thought to assist in the transfer of the ammonia molecule from PurQ to PurL.</text>
</comment>
<dbReference type="Proteomes" id="UP000322976">
    <property type="component" value="Unassembled WGS sequence"/>
</dbReference>
<dbReference type="InterPro" id="IPR010074">
    <property type="entry name" value="PRibForGlyAmidine_synth_PurL"/>
</dbReference>
<dbReference type="Pfam" id="PF00586">
    <property type="entry name" value="AIRS"/>
    <property type="match status" value="2"/>
</dbReference>
<keyword evidence="13" id="KW-1185">Reference proteome</keyword>
<dbReference type="EMBL" id="VTPS01000005">
    <property type="protein sequence ID" value="TZE82550.1"/>
    <property type="molecule type" value="Genomic_DNA"/>
</dbReference>
<sequence length="717" mass="77808">MNLMGLTRKEYDLIVEQIGREPNETELALYSVMWSEHCAYKYSKKMLKLLPTKGERVIQGPGENAGILDIGDGQAIVMKVESHNHPSAVMPYEGAATGVGGILRDIFAMGARPIAVLDSLRFGYPDDEHTVRLISNIIKGIGDYGNCVGIPTVGGETSFNNSFKGNPLVNAMCVGIIDQKDIKKGAAKGRGNLVMLVGSTTGRDGIGGASFASEELERENEEKRSAVQVPDPFMEKLLLEACLELLKHDAIVGMQDMGAAGIVSSSSEMAARGNCGMILNLDRVPLREDGMSAAEILISESQERMLIIVEPEKRDIVEGIFAKWGLVSSVIGEVTDDGMYTVMYKGETVVSLPVKSLADGAPVYYREVKRPAYVDEVQNVEVAHTENIREVCEKVLSNLNISDKNWVYEQYDHMVRTDTVIPPGCDAALLRVKGSRKGIALSIDCNSLMCYIDPREGAKRAVAEAARNISCVGATPIGITDGLNFGNPEKDEAYWQFKEAVGGIVEACNILGIPVISGNVSFYNETEGVSVYPTPLIGMAGLIEDINKRMDAAFKDEGDIVVLLGRNEPELGGSEFMHSVMGIDGGALYPIDLRLEKRTQKFLRDLIACGIINAAHDVSDGGLFVTLVEMALLGNRGADIVLPEGDRVVQLFSEYPGRIVVTVKENMLCTLITMAEDREIETAVLGRVGGCALRFTGIDLAFSLERLRNLKRGNPPC</sequence>
<evidence type="ECO:0000256" key="8">
    <source>
        <dbReference type="HAMAP-Rule" id="MF_00420"/>
    </source>
</evidence>
<proteinExistence type="inferred from homology"/>
<feature type="binding site" evidence="8">
    <location>
        <position position="79"/>
    </location>
    <ligand>
        <name>ATP</name>
        <dbReference type="ChEBI" id="CHEBI:30616"/>
    </ligand>
</feature>
<dbReference type="PIRSF" id="PIRSF001587">
    <property type="entry name" value="FGAM_synthase_II"/>
    <property type="match status" value="1"/>
</dbReference>
<dbReference type="Pfam" id="PF18072">
    <property type="entry name" value="FGAR-AT_linker"/>
    <property type="match status" value="1"/>
</dbReference>
<dbReference type="RefSeq" id="WP_149544789.1">
    <property type="nucleotide sequence ID" value="NZ_VTPS01000005.1"/>
</dbReference>
<feature type="binding site" evidence="8">
    <location>
        <position position="481"/>
    </location>
    <ligand>
        <name>ATP</name>
        <dbReference type="ChEBI" id="CHEBI:30616"/>
    </ligand>
</feature>
<feature type="domain" description="PurM-like C-terminal" evidence="10">
    <location>
        <begin position="557"/>
        <end position="689"/>
    </location>
</feature>
<keyword evidence="5 8" id="KW-0658">Purine biosynthesis</keyword>